<reference evidence="6" key="1">
    <citation type="journal article" date="2019" name="Int. J. Syst. Evol. Microbiol.">
        <title>The Global Catalogue of Microorganisms (GCM) 10K type strain sequencing project: providing services to taxonomists for standard genome sequencing and annotation.</title>
        <authorList>
            <consortium name="The Broad Institute Genomics Platform"/>
            <consortium name="The Broad Institute Genome Sequencing Center for Infectious Disease"/>
            <person name="Wu L."/>
            <person name="Ma J."/>
        </authorList>
    </citation>
    <scope>NUCLEOTIDE SEQUENCE [LARGE SCALE GENOMIC DNA]</scope>
    <source>
        <strain evidence="6">CGMCC 1.16275</strain>
    </source>
</reference>
<evidence type="ECO:0000313" key="5">
    <source>
        <dbReference type="EMBL" id="MFC7334055.1"/>
    </source>
</evidence>
<evidence type="ECO:0000259" key="4">
    <source>
        <dbReference type="Pfam" id="PF14346"/>
    </source>
</evidence>
<keyword evidence="3" id="KW-0732">Signal</keyword>
<feature type="compositionally biased region" description="Low complexity" evidence="2">
    <location>
        <begin position="163"/>
        <end position="174"/>
    </location>
</feature>
<dbReference type="RefSeq" id="WP_377359542.1">
    <property type="nucleotide sequence ID" value="NZ_JBHTCM010000010.1"/>
</dbReference>
<feature type="region of interest" description="Disordered" evidence="2">
    <location>
        <begin position="138"/>
        <end position="180"/>
    </location>
</feature>
<gene>
    <name evidence="5" type="ORF">ACFQPS_12860</name>
</gene>
<evidence type="ECO:0000256" key="2">
    <source>
        <dbReference type="SAM" id="MobiDB-lite"/>
    </source>
</evidence>
<sequence length="180" mass="18173">MTRPSLLAPSLALAIPPTACRARGRLAVAAPLAAVLLLAACSSTPDTPPPSLSAAEAAIQGVDPQTVNRYAPVEMQQARERLDQAQAAWRDERTGAASRLAEESLAMVRLARARSNAAEAQAAREDVARTIQTLESEVGLAAGRRGAAGNSGTGSRGTGDTGAGSPTGSTGAAPVTPPGR</sequence>
<accession>A0ABW2KXK1</accession>
<feature type="chain" id="PRO_5045928890" evidence="3">
    <location>
        <begin position="22"/>
        <end position="180"/>
    </location>
</feature>
<evidence type="ECO:0000313" key="6">
    <source>
        <dbReference type="Proteomes" id="UP001596456"/>
    </source>
</evidence>
<keyword evidence="1" id="KW-0175">Coiled coil</keyword>
<evidence type="ECO:0000256" key="3">
    <source>
        <dbReference type="SAM" id="SignalP"/>
    </source>
</evidence>
<dbReference type="Gene3D" id="1.20.1270.390">
    <property type="match status" value="1"/>
</dbReference>
<proteinExistence type="predicted"/>
<feature type="domain" description="DUF4398" evidence="4">
    <location>
        <begin position="51"/>
        <end position="126"/>
    </location>
</feature>
<name>A0ABW2KXK1_9PROT</name>
<organism evidence="5 6">
    <name type="scientific">Rhodocista pekingensis</name>
    <dbReference type="NCBI Taxonomy" id="201185"/>
    <lineage>
        <taxon>Bacteria</taxon>
        <taxon>Pseudomonadati</taxon>
        <taxon>Pseudomonadota</taxon>
        <taxon>Alphaproteobacteria</taxon>
        <taxon>Rhodospirillales</taxon>
        <taxon>Azospirillaceae</taxon>
        <taxon>Rhodocista</taxon>
    </lineage>
</organism>
<dbReference type="InterPro" id="IPR025511">
    <property type="entry name" value="DUF4398"/>
</dbReference>
<keyword evidence="6" id="KW-1185">Reference proteome</keyword>
<feature type="coiled-coil region" evidence="1">
    <location>
        <begin position="110"/>
        <end position="137"/>
    </location>
</feature>
<feature type="compositionally biased region" description="Gly residues" evidence="2">
    <location>
        <begin position="149"/>
        <end position="162"/>
    </location>
</feature>
<feature type="signal peptide" evidence="3">
    <location>
        <begin position="1"/>
        <end position="21"/>
    </location>
</feature>
<dbReference type="Proteomes" id="UP001596456">
    <property type="component" value="Unassembled WGS sequence"/>
</dbReference>
<dbReference type="Pfam" id="PF14346">
    <property type="entry name" value="DUF4398"/>
    <property type="match status" value="1"/>
</dbReference>
<comment type="caution">
    <text evidence="5">The sequence shown here is derived from an EMBL/GenBank/DDBJ whole genome shotgun (WGS) entry which is preliminary data.</text>
</comment>
<evidence type="ECO:0000256" key="1">
    <source>
        <dbReference type="SAM" id="Coils"/>
    </source>
</evidence>
<dbReference type="EMBL" id="JBHTCM010000010">
    <property type="protein sequence ID" value="MFC7334055.1"/>
    <property type="molecule type" value="Genomic_DNA"/>
</dbReference>
<feature type="compositionally biased region" description="Low complexity" evidence="2">
    <location>
        <begin position="139"/>
        <end position="148"/>
    </location>
</feature>
<protein>
    <submittedName>
        <fullName evidence="5">DUF4398 domain-containing protein</fullName>
    </submittedName>
</protein>